<feature type="non-terminal residue" evidence="1">
    <location>
        <position position="140"/>
    </location>
</feature>
<gene>
    <name evidence="1" type="ORF">PENTCL1PPCAC_15779</name>
</gene>
<dbReference type="Proteomes" id="UP001432027">
    <property type="component" value="Unassembled WGS sequence"/>
</dbReference>
<accession>A0AAV5TH29</accession>
<evidence type="ECO:0000313" key="2">
    <source>
        <dbReference type="Proteomes" id="UP001432027"/>
    </source>
</evidence>
<sequence>LPASVILQWISLAKRDYNPFTKVVLAYSAPLVFNIISWYSMSKLVPTEDFRERASTIITRLHGTNRNDFRIYGVPIFDNETFDGIDLAVFDLLPSFFASNILFAISAYKIHAELRSIGKAISTKTQLMQRRFFHTQIAQV</sequence>
<proteinExistence type="predicted"/>
<feature type="non-terminal residue" evidence="1">
    <location>
        <position position="1"/>
    </location>
</feature>
<organism evidence="1 2">
    <name type="scientific">Pristionchus entomophagus</name>
    <dbReference type="NCBI Taxonomy" id="358040"/>
    <lineage>
        <taxon>Eukaryota</taxon>
        <taxon>Metazoa</taxon>
        <taxon>Ecdysozoa</taxon>
        <taxon>Nematoda</taxon>
        <taxon>Chromadorea</taxon>
        <taxon>Rhabditida</taxon>
        <taxon>Rhabditina</taxon>
        <taxon>Diplogasteromorpha</taxon>
        <taxon>Diplogasteroidea</taxon>
        <taxon>Neodiplogasteridae</taxon>
        <taxon>Pristionchus</taxon>
    </lineage>
</organism>
<dbReference type="AlphaFoldDB" id="A0AAV5TH29"/>
<keyword evidence="2" id="KW-1185">Reference proteome</keyword>
<reference evidence="1" key="1">
    <citation type="submission" date="2023-10" db="EMBL/GenBank/DDBJ databases">
        <title>Genome assembly of Pristionchus species.</title>
        <authorList>
            <person name="Yoshida K."/>
            <person name="Sommer R.J."/>
        </authorList>
    </citation>
    <scope>NUCLEOTIDE SEQUENCE</scope>
    <source>
        <strain evidence="1">RS0144</strain>
    </source>
</reference>
<dbReference type="EMBL" id="BTSX01000004">
    <property type="protein sequence ID" value="GMS93604.1"/>
    <property type="molecule type" value="Genomic_DNA"/>
</dbReference>
<protein>
    <recommendedName>
        <fullName evidence="3">G protein-coupled receptor</fullName>
    </recommendedName>
</protein>
<evidence type="ECO:0008006" key="3">
    <source>
        <dbReference type="Google" id="ProtNLM"/>
    </source>
</evidence>
<evidence type="ECO:0000313" key="1">
    <source>
        <dbReference type="EMBL" id="GMS93604.1"/>
    </source>
</evidence>
<comment type="caution">
    <text evidence="1">The sequence shown here is derived from an EMBL/GenBank/DDBJ whole genome shotgun (WGS) entry which is preliminary data.</text>
</comment>
<name>A0AAV5TH29_9BILA</name>